<dbReference type="PANTHER" id="PTHR31170">
    <property type="entry name" value="BNAC04G53230D PROTEIN"/>
    <property type="match status" value="1"/>
</dbReference>
<dbReference type="InterPro" id="IPR004158">
    <property type="entry name" value="DUF247_pln"/>
</dbReference>
<dbReference type="Pfam" id="PF03140">
    <property type="entry name" value="DUF247"/>
    <property type="match status" value="1"/>
</dbReference>
<accession>A0A6N2MFB8</accession>
<proteinExistence type="predicted"/>
<name>A0A6N2MFB8_SALVM</name>
<dbReference type="PANTHER" id="PTHR31170:SF24">
    <property type="match status" value="1"/>
</dbReference>
<evidence type="ECO:0000313" key="2">
    <source>
        <dbReference type="EMBL" id="VFU52925.1"/>
    </source>
</evidence>
<gene>
    <name evidence="2" type="ORF">SVIM_LOCUS366173</name>
</gene>
<keyword evidence="1" id="KW-1133">Transmembrane helix</keyword>
<keyword evidence="1" id="KW-0472">Membrane</keyword>
<keyword evidence="1" id="KW-0812">Transmembrane</keyword>
<sequence>MENDIEQGSALDIEKAKDILKTLNTEVRQMPTQQNGSESHGSECCIYRVPNQLRNVNSKAYDPNLISIGPLHHGNKGLEAMEKAKLNYFRKFTEGDGVDEKKMCDIVISIKNQEERLRNCYSEKSILMESSDDFVKMILLDAVFIILFFLESNDDSDPKNFEPRMTSDIREDLMLLENQLPLFIIQEIYGRAIPFLHLATCHILRESFLKRVETRQDIVEGSRHFTDLLRNLMLGDFRPTHLYGVDWKTHFTDLLRKLMTHFTDLLRKLMLGRAIEQSEQSEQSEHSGPPFNPGAYKARVLKYSAVMLLKAGVRFQVTRGSCLVDITFDKGVLKIPRLEVDHNFERLIRNIMALEQCCYSSEAYICSYIKFMDHLIDSAEDVGLLVQHVIILHWLGDDAAVSNMINHFCENIGDNYALFGNISRRLNAHYENPWNQRKATLKLVYFPDIWRGTATVAAAILLILTFIQTLSSLKLFG</sequence>
<dbReference type="EMBL" id="CAADRP010001807">
    <property type="protein sequence ID" value="VFU52925.1"/>
    <property type="molecule type" value="Genomic_DNA"/>
</dbReference>
<evidence type="ECO:0000256" key="1">
    <source>
        <dbReference type="SAM" id="Phobius"/>
    </source>
</evidence>
<protein>
    <submittedName>
        <fullName evidence="2">Uncharacterized protein</fullName>
    </submittedName>
</protein>
<feature type="transmembrane region" description="Helical" evidence="1">
    <location>
        <begin position="449"/>
        <end position="467"/>
    </location>
</feature>
<dbReference type="AlphaFoldDB" id="A0A6N2MFB8"/>
<reference evidence="2" key="1">
    <citation type="submission" date="2019-03" db="EMBL/GenBank/DDBJ databases">
        <authorList>
            <person name="Mank J."/>
            <person name="Almeida P."/>
        </authorList>
    </citation>
    <scope>NUCLEOTIDE SEQUENCE</scope>
    <source>
        <strain evidence="2">78183</strain>
    </source>
</reference>
<organism evidence="2">
    <name type="scientific">Salix viminalis</name>
    <name type="common">Common osier</name>
    <name type="synonym">Basket willow</name>
    <dbReference type="NCBI Taxonomy" id="40686"/>
    <lineage>
        <taxon>Eukaryota</taxon>
        <taxon>Viridiplantae</taxon>
        <taxon>Streptophyta</taxon>
        <taxon>Embryophyta</taxon>
        <taxon>Tracheophyta</taxon>
        <taxon>Spermatophyta</taxon>
        <taxon>Magnoliopsida</taxon>
        <taxon>eudicotyledons</taxon>
        <taxon>Gunneridae</taxon>
        <taxon>Pentapetalae</taxon>
        <taxon>rosids</taxon>
        <taxon>fabids</taxon>
        <taxon>Malpighiales</taxon>
        <taxon>Salicaceae</taxon>
        <taxon>Saliceae</taxon>
        <taxon>Salix</taxon>
    </lineage>
</organism>